<name>A0A3Q2V5A5_HAPBU</name>
<sequence length="404" mass="45410">MEYFMVPTQKVPSLQHFRKTEKEVIGGLCSLANIPLTPETARDQERRIRREIANSNERRRMQSINAGFQSLKTLIPHSDGEKLSKAAILQQTAEYIFTLEQEKTRLLQQNSQLKRIIQELSGSSPKRRRAEEKDEGIGSPDILEEEKTEDLRREMIELRQQLEKERSARMNLEEQMRSMDAQLYPEKLKAITQQFQEQQAQPQSLVRLQQHKQLERDLTPAHSPQVLAPATPPAPTHHATVIVPAPVQTPQSHHVTVVTMGPASVINTVSTSRQNLDTIVQVRHKILPHIPPLEGGVVTDICCLCVSLRQSSTSRAPRGRVAPGRKSRGGRSSSLQDVSSLTRQAQTQPQTATGRTTVHCLEFIPDVLRTIHSHARTHLHTSPKRSRATGAYKLTALLFGGKVC</sequence>
<dbReference type="GeneTree" id="ENSGT00390000015189"/>
<feature type="region of interest" description="Disordered" evidence="7">
    <location>
        <begin position="314"/>
        <end position="353"/>
    </location>
</feature>
<dbReference type="FunFam" id="4.10.280.10:FF:000036">
    <property type="entry name" value="Transcription factor AP-4"/>
    <property type="match status" value="1"/>
</dbReference>
<evidence type="ECO:0000256" key="4">
    <source>
        <dbReference type="ARBA" id="ARBA00023163"/>
    </source>
</evidence>
<dbReference type="Ensembl" id="ENSHBUT00000005820.1">
    <property type="protein sequence ID" value="ENSHBUP00000006137.1"/>
    <property type="gene ID" value="ENSHBUG00000007538.1"/>
</dbReference>
<dbReference type="Pfam" id="PF00010">
    <property type="entry name" value="HLH"/>
    <property type="match status" value="1"/>
</dbReference>
<dbReference type="GO" id="GO:0000981">
    <property type="term" value="F:DNA-binding transcription factor activity, RNA polymerase II-specific"/>
    <property type="evidence" value="ECO:0007669"/>
    <property type="project" value="TreeGrafter"/>
</dbReference>
<evidence type="ECO:0000313" key="9">
    <source>
        <dbReference type="Ensembl" id="ENSHBUP00000006137.1"/>
    </source>
</evidence>
<dbReference type="Gene3D" id="4.10.280.10">
    <property type="entry name" value="Helix-loop-helix DNA-binding domain"/>
    <property type="match status" value="1"/>
</dbReference>
<dbReference type="STRING" id="8153.ENSHBUP00000006137"/>
<dbReference type="GO" id="GO:0046983">
    <property type="term" value="F:protein dimerization activity"/>
    <property type="evidence" value="ECO:0007669"/>
    <property type="project" value="InterPro"/>
</dbReference>
<reference evidence="9" key="2">
    <citation type="submission" date="2025-09" db="UniProtKB">
        <authorList>
            <consortium name="Ensembl"/>
        </authorList>
    </citation>
    <scope>IDENTIFICATION</scope>
</reference>
<evidence type="ECO:0000259" key="8">
    <source>
        <dbReference type="PROSITE" id="PS50888"/>
    </source>
</evidence>
<dbReference type="PANTHER" id="PTHR15741:SF27">
    <property type="entry name" value="TRANSCRIPTION FACTOR AP-4"/>
    <property type="match status" value="1"/>
</dbReference>
<dbReference type="PROSITE" id="PS50888">
    <property type="entry name" value="BHLH"/>
    <property type="match status" value="1"/>
</dbReference>
<reference evidence="9" key="1">
    <citation type="submission" date="2025-08" db="UniProtKB">
        <authorList>
            <consortium name="Ensembl"/>
        </authorList>
    </citation>
    <scope>IDENTIFICATION</scope>
</reference>
<dbReference type="GO" id="GO:0005634">
    <property type="term" value="C:nucleus"/>
    <property type="evidence" value="ECO:0007669"/>
    <property type="project" value="UniProtKB-SubCell"/>
</dbReference>
<dbReference type="InterPro" id="IPR036638">
    <property type="entry name" value="HLH_DNA-bd_sf"/>
</dbReference>
<dbReference type="AlphaFoldDB" id="A0A3Q2V5A5"/>
<dbReference type="PANTHER" id="PTHR15741">
    <property type="entry name" value="BASIC HELIX-LOOP-HELIX ZIP TRANSCRIPTION FACTOR"/>
    <property type="match status" value="1"/>
</dbReference>
<organism evidence="9 10">
    <name type="scientific">Haplochromis burtoni</name>
    <name type="common">Burton's mouthbrooder</name>
    <name type="synonym">Chromis burtoni</name>
    <dbReference type="NCBI Taxonomy" id="8153"/>
    <lineage>
        <taxon>Eukaryota</taxon>
        <taxon>Metazoa</taxon>
        <taxon>Chordata</taxon>
        <taxon>Craniata</taxon>
        <taxon>Vertebrata</taxon>
        <taxon>Euteleostomi</taxon>
        <taxon>Actinopterygii</taxon>
        <taxon>Neopterygii</taxon>
        <taxon>Teleostei</taxon>
        <taxon>Neoteleostei</taxon>
        <taxon>Acanthomorphata</taxon>
        <taxon>Ovalentaria</taxon>
        <taxon>Cichlomorphae</taxon>
        <taxon>Cichliformes</taxon>
        <taxon>Cichlidae</taxon>
        <taxon>African cichlids</taxon>
        <taxon>Pseudocrenilabrinae</taxon>
        <taxon>Haplochromini</taxon>
        <taxon>Haplochromis</taxon>
    </lineage>
</organism>
<keyword evidence="5" id="KW-0539">Nucleus</keyword>
<evidence type="ECO:0000256" key="2">
    <source>
        <dbReference type="ARBA" id="ARBA00023015"/>
    </source>
</evidence>
<evidence type="ECO:0000256" key="1">
    <source>
        <dbReference type="ARBA" id="ARBA00004123"/>
    </source>
</evidence>
<keyword evidence="3" id="KW-0238">DNA-binding</keyword>
<keyword evidence="10" id="KW-1185">Reference proteome</keyword>
<feature type="domain" description="BHLH" evidence="8">
    <location>
        <begin position="48"/>
        <end position="99"/>
    </location>
</feature>
<keyword evidence="2" id="KW-0805">Transcription regulation</keyword>
<feature type="region of interest" description="Disordered" evidence="7">
    <location>
        <begin position="118"/>
        <end position="139"/>
    </location>
</feature>
<evidence type="ECO:0000256" key="7">
    <source>
        <dbReference type="SAM" id="MobiDB-lite"/>
    </source>
</evidence>
<keyword evidence="6" id="KW-0175">Coiled coil</keyword>
<dbReference type="CDD" id="cd11419">
    <property type="entry name" value="bHLHzip_TFAP4"/>
    <property type="match status" value="1"/>
</dbReference>
<dbReference type="GO" id="GO:0000978">
    <property type="term" value="F:RNA polymerase II cis-regulatory region sequence-specific DNA binding"/>
    <property type="evidence" value="ECO:0007669"/>
    <property type="project" value="TreeGrafter"/>
</dbReference>
<evidence type="ECO:0000313" key="10">
    <source>
        <dbReference type="Proteomes" id="UP000264840"/>
    </source>
</evidence>
<proteinExistence type="predicted"/>
<evidence type="ECO:0000256" key="5">
    <source>
        <dbReference type="ARBA" id="ARBA00023242"/>
    </source>
</evidence>
<keyword evidence="4" id="KW-0804">Transcription</keyword>
<feature type="compositionally biased region" description="Low complexity" evidence="7">
    <location>
        <begin position="342"/>
        <end position="353"/>
    </location>
</feature>
<dbReference type="SUPFAM" id="SSF47459">
    <property type="entry name" value="HLH, helix-loop-helix DNA-binding domain"/>
    <property type="match status" value="1"/>
</dbReference>
<comment type="subcellular location">
    <subcellularLocation>
        <location evidence="1">Nucleus</location>
    </subcellularLocation>
</comment>
<accession>A0A3Q2V5A5</accession>
<evidence type="ECO:0000256" key="3">
    <source>
        <dbReference type="ARBA" id="ARBA00023125"/>
    </source>
</evidence>
<feature type="coiled-coil region" evidence="6">
    <location>
        <begin position="145"/>
        <end position="182"/>
    </location>
</feature>
<protein>
    <submittedName>
        <fullName evidence="9">Transcription factor AP-4 (activating enhancer binding protein 4)</fullName>
    </submittedName>
</protein>
<dbReference type="InterPro" id="IPR011598">
    <property type="entry name" value="bHLH_dom"/>
</dbReference>
<evidence type="ECO:0000256" key="6">
    <source>
        <dbReference type="SAM" id="Coils"/>
    </source>
</evidence>
<dbReference type="InterPro" id="IPR052207">
    <property type="entry name" value="Max-like/E-box_TFs"/>
</dbReference>
<dbReference type="Proteomes" id="UP000264840">
    <property type="component" value="Unplaced"/>
</dbReference>
<dbReference type="SMART" id="SM00353">
    <property type="entry name" value="HLH"/>
    <property type="match status" value="1"/>
</dbReference>